<accession>A0A414D9P7</accession>
<protein>
    <recommendedName>
        <fullName evidence="4">Lipocalin-like domain-containing protein</fullName>
    </recommendedName>
</protein>
<feature type="region of interest" description="Disordered" evidence="1">
    <location>
        <begin position="185"/>
        <end position="204"/>
    </location>
</feature>
<comment type="caution">
    <text evidence="2">The sequence shown here is derived from an EMBL/GenBank/DDBJ whole genome shotgun (WGS) entry which is preliminary data.</text>
</comment>
<organism evidence="2 3">
    <name type="scientific">Lachnospira eligens</name>
    <dbReference type="NCBI Taxonomy" id="39485"/>
    <lineage>
        <taxon>Bacteria</taxon>
        <taxon>Bacillati</taxon>
        <taxon>Bacillota</taxon>
        <taxon>Clostridia</taxon>
        <taxon>Lachnospirales</taxon>
        <taxon>Lachnospiraceae</taxon>
        <taxon>Lachnospira</taxon>
    </lineage>
</organism>
<dbReference type="AlphaFoldDB" id="A0A414D9P7"/>
<dbReference type="EMBL" id="QSIS01000014">
    <property type="protein sequence ID" value="RHD07255.1"/>
    <property type="molecule type" value="Genomic_DNA"/>
</dbReference>
<sequence>MVIDTKIIASGKMYYAEKSNELYIESGRQGVYAYTIYKISDGKIQEEEVNSYDTSGKTAFVYNRPKTIQQIIDDLSGETAKTNTETLSAASTTKKAIEGSWTSYTGNDPSMEYSSKYILVFNSDGTVSCKGYKNNHSGNYEVESDGTIVCSFTKCIDSFPPNGPTEIQGYTAKFVLNSDGTLTSPTGSNGTTNWGKNTTWTKVQ</sequence>
<evidence type="ECO:0000256" key="1">
    <source>
        <dbReference type="SAM" id="MobiDB-lite"/>
    </source>
</evidence>
<dbReference type="Proteomes" id="UP000284794">
    <property type="component" value="Unassembled WGS sequence"/>
</dbReference>
<evidence type="ECO:0000313" key="2">
    <source>
        <dbReference type="EMBL" id="RHD07255.1"/>
    </source>
</evidence>
<evidence type="ECO:0008006" key="4">
    <source>
        <dbReference type="Google" id="ProtNLM"/>
    </source>
</evidence>
<name>A0A414D9P7_9FIRM</name>
<reference evidence="2 3" key="1">
    <citation type="submission" date="2018-08" db="EMBL/GenBank/DDBJ databases">
        <title>A genome reference for cultivated species of the human gut microbiota.</title>
        <authorList>
            <person name="Zou Y."/>
            <person name="Xue W."/>
            <person name="Luo G."/>
        </authorList>
    </citation>
    <scope>NUCLEOTIDE SEQUENCE [LARGE SCALE GENOMIC DNA]</scope>
    <source>
        <strain evidence="2 3">AM32-2AC</strain>
    </source>
</reference>
<gene>
    <name evidence="2" type="ORF">DW811_10125</name>
</gene>
<evidence type="ECO:0000313" key="3">
    <source>
        <dbReference type="Proteomes" id="UP000284794"/>
    </source>
</evidence>
<proteinExistence type="predicted"/>
<feature type="compositionally biased region" description="Low complexity" evidence="1">
    <location>
        <begin position="186"/>
        <end position="204"/>
    </location>
</feature>